<evidence type="ECO:0000256" key="1">
    <source>
        <dbReference type="SAM" id="MobiDB-lite"/>
    </source>
</evidence>
<feature type="compositionally biased region" description="Basic residues" evidence="1">
    <location>
        <begin position="1"/>
        <end position="11"/>
    </location>
</feature>
<feature type="region of interest" description="Disordered" evidence="1">
    <location>
        <begin position="1"/>
        <end position="53"/>
    </location>
</feature>
<organism evidence="2">
    <name type="scientific">Arion vulgaris</name>
    <dbReference type="NCBI Taxonomy" id="1028688"/>
    <lineage>
        <taxon>Eukaryota</taxon>
        <taxon>Metazoa</taxon>
        <taxon>Spiralia</taxon>
        <taxon>Lophotrochozoa</taxon>
        <taxon>Mollusca</taxon>
        <taxon>Gastropoda</taxon>
        <taxon>Heterobranchia</taxon>
        <taxon>Euthyneura</taxon>
        <taxon>Panpulmonata</taxon>
        <taxon>Eupulmonata</taxon>
        <taxon>Stylommatophora</taxon>
        <taxon>Helicina</taxon>
        <taxon>Arionoidea</taxon>
        <taxon>Arionidae</taxon>
        <taxon>Arion</taxon>
    </lineage>
</organism>
<feature type="compositionally biased region" description="Polar residues" evidence="1">
    <location>
        <begin position="14"/>
        <end position="29"/>
    </location>
</feature>
<gene>
    <name evidence="2" type="primary">ORF77365</name>
</gene>
<dbReference type="AlphaFoldDB" id="A0A0B6ZRJ2"/>
<feature type="compositionally biased region" description="Basic and acidic residues" evidence="1">
    <location>
        <begin position="32"/>
        <end position="53"/>
    </location>
</feature>
<protein>
    <submittedName>
        <fullName evidence="2">Uncharacterized protein</fullName>
    </submittedName>
</protein>
<sequence>MQNSQVKRHIKATQLVNNDLDNEQSTVTMKCNDYEKLPTTEKTESPSKKESWD</sequence>
<proteinExistence type="predicted"/>
<accession>A0A0B6ZRJ2</accession>
<name>A0A0B6ZRJ2_9EUPU</name>
<evidence type="ECO:0000313" key="2">
    <source>
        <dbReference type="EMBL" id="CEK71208.1"/>
    </source>
</evidence>
<dbReference type="EMBL" id="HACG01024343">
    <property type="protein sequence ID" value="CEK71208.1"/>
    <property type="molecule type" value="Transcribed_RNA"/>
</dbReference>
<reference evidence="2" key="1">
    <citation type="submission" date="2014-12" db="EMBL/GenBank/DDBJ databases">
        <title>Insight into the proteome of Arion vulgaris.</title>
        <authorList>
            <person name="Aradska J."/>
            <person name="Bulat T."/>
            <person name="Smidak R."/>
            <person name="Sarate P."/>
            <person name="Gangsoo J."/>
            <person name="Sialana F."/>
            <person name="Bilban M."/>
            <person name="Lubec G."/>
        </authorList>
    </citation>
    <scope>NUCLEOTIDE SEQUENCE</scope>
    <source>
        <tissue evidence="2">Skin</tissue>
    </source>
</reference>
<feature type="non-terminal residue" evidence="2">
    <location>
        <position position="53"/>
    </location>
</feature>